<feature type="chain" id="PRO_5002167652" evidence="2">
    <location>
        <begin position="27"/>
        <end position="206"/>
    </location>
</feature>
<accession>A0A0C2JDK4</accession>
<feature type="region of interest" description="Disordered" evidence="1">
    <location>
        <begin position="122"/>
        <end position="206"/>
    </location>
</feature>
<evidence type="ECO:0000256" key="2">
    <source>
        <dbReference type="SAM" id="SignalP"/>
    </source>
</evidence>
<evidence type="ECO:0000313" key="4">
    <source>
        <dbReference type="Proteomes" id="UP000031668"/>
    </source>
</evidence>
<feature type="signal peptide" evidence="2">
    <location>
        <begin position="1"/>
        <end position="26"/>
    </location>
</feature>
<name>A0A0C2JDK4_THEKT</name>
<feature type="compositionally biased region" description="Acidic residues" evidence="1">
    <location>
        <begin position="91"/>
        <end position="101"/>
    </location>
</feature>
<dbReference type="Proteomes" id="UP000031668">
    <property type="component" value="Unassembled WGS sequence"/>
</dbReference>
<comment type="caution">
    <text evidence="3">The sequence shown here is derived from an EMBL/GenBank/DDBJ whole genome shotgun (WGS) entry which is preliminary data.</text>
</comment>
<keyword evidence="2" id="KW-0732">Signal</keyword>
<feature type="compositionally biased region" description="Polar residues" evidence="1">
    <location>
        <begin position="175"/>
        <end position="195"/>
    </location>
</feature>
<evidence type="ECO:0000256" key="1">
    <source>
        <dbReference type="SAM" id="MobiDB-lite"/>
    </source>
</evidence>
<reference evidence="3 4" key="1">
    <citation type="journal article" date="2014" name="Genome Biol. Evol.">
        <title>The genome of the myxosporean Thelohanellus kitauei shows adaptations to nutrient acquisition within its fish host.</title>
        <authorList>
            <person name="Yang Y."/>
            <person name="Xiong J."/>
            <person name="Zhou Z."/>
            <person name="Huo F."/>
            <person name="Miao W."/>
            <person name="Ran C."/>
            <person name="Liu Y."/>
            <person name="Zhang J."/>
            <person name="Feng J."/>
            <person name="Wang M."/>
            <person name="Wang M."/>
            <person name="Wang L."/>
            <person name="Yao B."/>
        </authorList>
    </citation>
    <scope>NUCLEOTIDE SEQUENCE [LARGE SCALE GENOMIC DNA]</scope>
    <source>
        <strain evidence="3">Wuqing</strain>
    </source>
</reference>
<organism evidence="3 4">
    <name type="scientific">Thelohanellus kitauei</name>
    <name type="common">Myxosporean</name>
    <dbReference type="NCBI Taxonomy" id="669202"/>
    <lineage>
        <taxon>Eukaryota</taxon>
        <taxon>Metazoa</taxon>
        <taxon>Cnidaria</taxon>
        <taxon>Myxozoa</taxon>
        <taxon>Myxosporea</taxon>
        <taxon>Bivalvulida</taxon>
        <taxon>Platysporina</taxon>
        <taxon>Myxobolidae</taxon>
        <taxon>Thelohanellus</taxon>
    </lineage>
</organism>
<sequence>MIKTATAHLPYRSLLSLMLALGLVLCSISFIQIGCPVTPQKNGKRPHEETVTSSTSSSDDDEEQNMDQGAMAEMKLADQNQAPEKLFSSPEDNDSSSDDDSALGNDYSSDEFSYELSTRKLAQNKRPNPLDLPSSSNPQLDDTVMSLPSQPSAASSSTWRPNLHPSDAEDEDSSEQTSTASKTFIQTARQISEINIHSDIEAEPID</sequence>
<proteinExistence type="predicted"/>
<keyword evidence="4" id="KW-1185">Reference proteome</keyword>
<feature type="region of interest" description="Disordered" evidence="1">
    <location>
        <begin position="37"/>
        <end position="109"/>
    </location>
</feature>
<dbReference type="AlphaFoldDB" id="A0A0C2JDK4"/>
<evidence type="ECO:0000313" key="3">
    <source>
        <dbReference type="EMBL" id="KII67253.1"/>
    </source>
</evidence>
<dbReference type="EMBL" id="JWZT01003261">
    <property type="protein sequence ID" value="KII67253.1"/>
    <property type="molecule type" value="Genomic_DNA"/>
</dbReference>
<protein>
    <submittedName>
        <fullName evidence="3">Uncharacterized protein</fullName>
    </submittedName>
</protein>
<feature type="compositionally biased region" description="Low complexity" evidence="1">
    <location>
        <begin position="127"/>
        <end position="157"/>
    </location>
</feature>
<gene>
    <name evidence="3" type="ORF">RF11_11610</name>
</gene>